<dbReference type="AlphaFoldDB" id="Q8M6U2"/>
<proteinExistence type="predicted"/>
<keyword evidence="2" id="KW-0496">Mitochondrion</keyword>
<keyword evidence="1" id="KW-0812">Transmembrane</keyword>
<organism evidence="2">
    <name type="scientific">Tigriopus japonicus</name>
    <name type="common">Copepod</name>
    <dbReference type="NCBI Taxonomy" id="158387"/>
    <lineage>
        <taxon>Eukaryota</taxon>
        <taxon>Metazoa</taxon>
        <taxon>Ecdysozoa</taxon>
        <taxon>Arthropoda</taxon>
        <taxon>Crustacea</taxon>
        <taxon>Multicrustacea</taxon>
        <taxon>Hexanauplia</taxon>
        <taxon>Copepoda</taxon>
        <taxon>Harpacticoida</taxon>
        <taxon>Harpacticidae</taxon>
        <taxon>Tigriopus</taxon>
    </lineage>
</organism>
<feature type="transmembrane region" description="Helical" evidence="1">
    <location>
        <begin position="79"/>
        <end position="99"/>
    </location>
</feature>
<keyword evidence="1" id="KW-0472">Membrane</keyword>
<feature type="transmembrane region" description="Helical" evidence="1">
    <location>
        <begin position="23"/>
        <end position="41"/>
    </location>
</feature>
<geneLocation type="mitochondrion" evidence="2"/>
<protein>
    <submittedName>
        <fullName evidence="2">NADH dehydrogenase subunit 6</fullName>
    </submittedName>
</protein>
<feature type="transmembrane region" description="Helical" evidence="1">
    <location>
        <begin position="47"/>
        <end position="67"/>
    </location>
</feature>
<evidence type="ECO:0000313" key="2">
    <source>
        <dbReference type="EMBL" id="BAB97226.1"/>
    </source>
</evidence>
<dbReference type="EMBL" id="AB060648">
    <property type="protein sequence ID" value="BAB97226.1"/>
    <property type="molecule type" value="Genomic_DNA"/>
</dbReference>
<name>Q8M6U2_TIGJA</name>
<feature type="transmembrane region" description="Helical" evidence="1">
    <location>
        <begin position="111"/>
        <end position="136"/>
    </location>
</feature>
<keyword evidence="1" id="KW-1133">Transmembrane helix</keyword>
<gene>
    <name evidence="2" type="primary">ND6</name>
</gene>
<sequence length="151" mass="16464">MSSCVFASLVYLVTLMVGIKNPFSYSLLLVLLAIISGGVLGAWVSAWSLYCVVLIFLGGMMVMLLYISTFSSDPKIKFHLSWIFGWSVGSCLFPMKVPYSHSWYIGKTDLVGIYGLSGGATFLGAVYLLIILICIVKLSESFKGSLTLTSF</sequence>
<evidence type="ECO:0000256" key="1">
    <source>
        <dbReference type="SAM" id="Phobius"/>
    </source>
</evidence>
<reference evidence="2" key="1">
    <citation type="journal article" date="2002" name="Mar. Biotechnol.">
        <title>Complete mitochondrial DNA sequence of Tigriopus japonicus (Crustacea: Copepoda).</title>
        <authorList>
            <person name="Machida R.J."/>
            <person name="Miya M.U."/>
            <person name="Nishida M."/>
            <person name="Nishida S."/>
        </authorList>
    </citation>
    <scope>NUCLEOTIDE SEQUENCE</scope>
</reference>
<accession>Q8M6U2</accession>